<dbReference type="RefSeq" id="WP_172462302.1">
    <property type="nucleotide sequence ID" value="NZ_UAUU01000002.1"/>
</dbReference>
<gene>
    <name evidence="2" type="ORF">NCTC11343_00559</name>
</gene>
<dbReference type="Proteomes" id="UP000251241">
    <property type="component" value="Unassembled WGS sequence"/>
</dbReference>
<proteinExistence type="predicted"/>
<reference evidence="2 3" key="1">
    <citation type="submission" date="2018-06" db="EMBL/GenBank/DDBJ databases">
        <authorList>
            <consortium name="Pathogen Informatics"/>
            <person name="Doyle S."/>
        </authorList>
    </citation>
    <scope>NUCLEOTIDE SEQUENCE [LARGE SCALE GENOMIC DNA]</scope>
    <source>
        <strain evidence="2 3">NCTC11343</strain>
    </source>
</reference>
<accession>A0A2X2KNW4</accession>
<keyword evidence="1" id="KW-0812">Transmembrane</keyword>
<evidence type="ECO:0000313" key="3">
    <source>
        <dbReference type="Proteomes" id="UP000251241"/>
    </source>
</evidence>
<dbReference type="AlphaFoldDB" id="A0A2X2KNW4"/>
<organism evidence="2 3">
    <name type="scientific">Sphingobacterium multivorum</name>
    <dbReference type="NCBI Taxonomy" id="28454"/>
    <lineage>
        <taxon>Bacteria</taxon>
        <taxon>Pseudomonadati</taxon>
        <taxon>Bacteroidota</taxon>
        <taxon>Sphingobacteriia</taxon>
        <taxon>Sphingobacteriales</taxon>
        <taxon>Sphingobacteriaceae</taxon>
        <taxon>Sphingobacterium</taxon>
    </lineage>
</organism>
<sequence>MVAMNQWLADFNYRIEINWFYFVLAGISAILVAFGTISYQTWKVVRANPVDSLRDE</sequence>
<keyword evidence="1" id="KW-1133">Transmembrane helix</keyword>
<evidence type="ECO:0000313" key="2">
    <source>
        <dbReference type="EMBL" id="SPZ84029.1"/>
    </source>
</evidence>
<keyword evidence="1" id="KW-0472">Membrane</keyword>
<feature type="transmembrane region" description="Helical" evidence="1">
    <location>
        <begin position="20"/>
        <end position="39"/>
    </location>
</feature>
<evidence type="ECO:0000256" key="1">
    <source>
        <dbReference type="SAM" id="Phobius"/>
    </source>
</evidence>
<protein>
    <submittedName>
        <fullName evidence="2">Uncharacterized protein</fullName>
    </submittedName>
</protein>
<dbReference type="EMBL" id="UAUU01000002">
    <property type="protein sequence ID" value="SPZ84029.1"/>
    <property type="molecule type" value="Genomic_DNA"/>
</dbReference>
<name>A0A2X2KNW4_SPHMU</name>